<dbReference type="Proteomes" id="UP000189810">
    <property type="component" value="Chromosome I"/>
</dbReference>
<dbReference type="CDD" id="cd00077">
    <property type="entry name" value="HDc"/>
    <property type="match status" value="1"/>
</dbReference>
<dbReference type="Pfam" id="PF01743">
    <property type="entry name" value="PolyA_pol"/>
    <property type="match status" value="1"/>
</dbReference>
<feature type="domain" description="HD" evidence="13">
    <location>
        <begin position="274"/>
        <end position="382"/>
    </location>
</feature>
<evidence type="ECO:0000256" key="10">
    <source>
        <dbReference type="ARBA" id="ARBA00022884"/>
    </source>
</evidence>
<evidence type="ECO:0000256" key="3">
    <source>
        <dbReference type="ARBA" id="ARBA00022555"/>
    </source>
</evidence>
<keyword evidence="4 11" id="KW-0808">Transferase</keyword>
<dbReference type="SUPFAM" id="SSF81301">
    <property type="entry name" value="Nucleotidyltransferase"/>
    <property type="match status" value="1"/>
</dbReference>
<evidence type="ECO:0000256" key="1">
    <source>
        <dbReference type="ARBA" id="ARBA00001946"/>
    </source>
</evidence>
<sequence length="518" mass="58945">MMENVEFVKGVKHTAHGLNFYLSYFDDIARLLPREDYCFVVGGWVRDRLLGEPIGYSVDVDLLVTCSPTKIAKEFAQLIGGSYFEFEKKGLLRRPTVATVVLRLGPYRYRFDFSQIKGRDVEKALIEDLKSRDFTANAMAVSIDDILSIGAKQTIIYDPTGGVEDLEKGILRPVSTQNLEEDPVRILRGFRLAVEKDLQLTEDFYQFVKKKAHLLAKAPAERISLELLKILRSERSARVIRDLYEHGILEVIVPEVARLREIKDQGQHHIYPLDEHTLKVLEHLEEVLKEKEKYLHAELLKDLGSMHVHGDFSDVELLKLASLLHDIAKPHTFAIKDGKVTFYNHDKLGSQIALEVCRRLRLGEQAAKFVAKIVEHHLRPFYLRESLEKGQLTRKGLARFWVDCEDVAPHLFLHAIADGLASGDSQEEMLNLLKTIEELTHFKLSMNSQTKLEPLLNGKEIMEIFKVPQGPIVGKLKNLLLEAQMEGKVKTKEEAIEFLRSYLSNSNLTGEPSGNLSS</sequence>
<keyword evidence="7" id="KW-0479">Metal-binding</keyword>
<evidence type="ECO:0000256" key="7">
    <source>
        <dbReference type="ARBA" id="ARBA00022723"/>
    </source>
</evidence>
<keyword evidence="16" id="KW-1185">Reference proteome</keyword>
<dbReference type="InterPro" id="IPR043519">
    <property type="entry name" value="NT_sf"/>
</dbReference>
<keyword evidence="5" id="KW-0819">tRNA processing</keyword>
<comment type="similarity">
    <text evidence="2 11">Belongs to the tRNA nucleotidyltransferase/poly(A) polymerase family.</text>
</comment>
<feature type="domain" description="tRNA nucleotidyltransferase/poly(A) polymerase RNA and SrmB- binding" evidence="14">
    <location>
        <begin position="198"/>
        <end position="257"/>
    </location>
</feature>
<dbReference type="Gene3D" id="3.30.460.10">
    <property type="entry name" value="Beta Polymerase, domain 2"/>
    <property type="match status" value="1"/>
</dbReference>
<dbReference type="Gene3D" id="1.10.3090.10">
    <property type="entry name" value="cca-adding enzyme, domain 2"/>
    <property type="match status" value="1"/>
</dbReference>
<name>A0A1M6RDQ1_9AQUI</name>
<keyword evidence="10 11" id="KW-0694">RNA-binding</keyword>
<dbReference type="InterPro" id="IPR006675">
    <property type="entry name" value="HDIG_dom"/>
</dbReference>
<dbReference type="NCBIfam" id="TIGR00277">
    <property type="entry name" value="HDIG"/>
    <property type="match status" value="1"/>
</dbReference>
<dbReference type="Gene3D" id="1.10.246.80">
    <property type="match status" value="1"/>
</dbReference>
<evidence type="ECO:0000259" key="13">
    <source>
        <dbReference type="Pfam" id="PF01966"/>
    </source>
</evidence>
<dbReference type="RefSeq" id="WP_231967152.1">
    <property type="nucleotide sequence ID" value="NZ_LT670846.1"/>
</dbReference>
<dbReference type="InterPro" id="IPR032828">
    <property type="entry name" value="PolyA_RNA-bd"/>
</dbReference>
<organism evidence="15 16">
    <name type="scientific">Thermocrinis minervae</name>
    <dbReference type="NCBI Taxonomy" id="381751"/>
    <lineage>
        <taxon>Bacteria</taxon>
        <taxon>Pseudomonadati</taxon>
        <taxon>Aquificota</taxon>
        <taxon>Aquificia</taxon>
        <taxon>Aquificales</taxon>
        <taxon>Aquificaceae</taxon>
        <taxon>Thermocrinis</taxon>
    </lineage>
</organism>
<proteinExistence type="inferred from homology"/>
<dbReference type="InterPro" id="IPR002646">
    <property type="entry name" value="PolA_pol_head_dom"/>
</dbReference>
<dbReference type="GO" id="GO:0000049">
    <property type="term" value="F:tRNA binding"/>
    <property type="evidence" value="ECO:0007669"/>
    <property type="project" value="UniProtKB-KW"/>
</dbReference>
<dbReference type="SUPFAM" id="SSF81891">
    <property type="entry name" value="Poly A polymerase C-terminal region-like"/>
    <property type="match status" value="1"/>
</dbReference>
<dbReference type="PANTHER" id="PTHR47545">
    <property type="entry name" value="MULTIFUNCTIONAL CCA PROTEIN"/>
    <property type="match status" value="1"/>
</dbReference>
<keyword evidence="3" id="KW-0820">tRNA-binding</keyword>
<dbReference type="Pfam" id="PF12627">
    <property type="entry name" value="PolyA_pol_RNAbd"/>
    <property type="match status" value="1"/>
</dbReference>
<evidence type="ECO:0000259" key="12">
    <source>
        <dbReference type="Pfam" id="PF01743"/>
    </source>
</evidence>
<dbReference type="InterPro" id="IPR006674">
    <property type="entry name" value="HD_domain"/>
</dbReference>
<evidence type="ECO:0000256" key="6">
    <source>
        <dbReference type="ARBA" id="ARBA00022695"/>
    </source>
</evidence>
<gene>
    <name evidence="15" type="ORF">SAMN05444391_0607</name>
</gene>
<evidence type="ECO:0000256" key="2">
    <source>
        <dbReference type="ARBA" id="ARBA00007265"/>
    </source>
</evidence>
<dbReference type="InterPro" id="IPR003607">
    <property type="entry name" value="HD/PDEase_dom"/>
</dbReference>
<evidence type="ECO:0000313" key="15">
    <source>
        <dbReference type="EMBL" id="SHK30520.1"/>
    </source>
</evidence>
<evidence type="ECO:0000259" key="14">
    <source>
        <dbReference type="Pfam" id="PF12627"/>
    </source>
</evidence>
<keyword evidence="8" id="KW-0547">Nucleotide-binding</keyword>
<dbReference type="EMBL" id="LT670846">
    <property type="protein sequence ID" value="SHK30520.1"/>
    <property type="molecule type" value="Genomic_DNA"/>
</dbReference>
<evidence type="ECO:0000256" key="9">
    <source>
        <dbReference type="ARBA" id="ARBA00022842"/>
    </source>
</evidence>
<comment type="cofactor">
    <cofactor evidence="1">
        <name>Mg(2+)</name>
        <dbReference type="ChEBI" id="CHEBI:18420"/>
    </cofactor>
</comment>
<evidence type="ECO:0000313" key="16">
    <source>
        <dbReference type="Proteomes" id="UP000189810"/>
    </source>
</evidence>
<keyword evidence="9" id="KW-0460">Magnesium</keyword>
<dbReference type="GO" id="GO:0008033">
    <property type="term" value="P:tRNA processing"/>
    <property type="evidence" value="ECO:0007669"/>
    <property type="project" value="UniProtKB-KW"/>
</dbReference>
<dbReference type="STRING" id="381751.SAMN05444391_0607"/>
<evidence type="ECO:0000256" key="4">
    <source>
        <dbReference type="ARBA" id="ARBA00022679"/>
    </source>
</evidence>
<dbReference type="PANTHER" id="PTHR47545:SF2">
    <property type="entry name" value="CC-ADDING TRNA NUCLEOTIDYLTRANSFERASE"/>
    <property type="match status" value="1"/>
</dbReference>
<dbReference type="GO" id="GO:0016779">
    <property type="term" value="F:nucleotidyltransferase activity"/>
    <property type="evidence" value="ECO:0007669"/>
    <property type="project" value="UniProtKB-KW"/>
</dbReference>
<dbReference type="AlphaFoldDB" id="A0A1M6RDQ1"/>
<dbReference type="GO" id="GO:0000166">
    <property type="term" value="F:nucleotide binding"/>
    <property type="evidence" value="ECO:0007669"/>
    <property type="project" value="UniProtKB-KW"/>
</dbReference>
<dbReference type="GO" id="GO:0046872">
    <property type="term" value="F:metal ion binding"/>
    <property type="evidence" value="ECO:0007669"/>
    <property type="project" value="UniProtKB-KW"/>
</dbReference>
<accession>A0A1M6RDQ1</accession>
<evidence type="ECO:0000256" key="5">
    <source>
        <dbReference type="ARBA" id="ARBA00022694"/>
    </source>
</evidence>
<feature type="domain" description="Poly A polymerase head" evidence="12">
    <location>
        <begin position="38"/>
        <end position="172"/>
    </location>
</feature>
<reference evidence="15 16" key="1">
    <citation type="submission" date="2016-11" db="EMBL/GenBank/DDBJ databases">
        <authorList>
            <person name="Jaros S."/>
            <person name="Januszkiewicz K."/>
            <person name="Wedrychowicz H."/>
        </authorList>
    </citation>
    <scope>NUCLEOTIDE SEQUENCE [LARGE SCALE GENOMIC DNA]</scope>
    <source>
        <strain evidence="15 16">DSM 19557</strain>
    </source>
</reference>
<dbReference type="Pfam" id="PF01966">
    <property type="entry name" value="HD"/>
    <property type="match status" value="1"/>
</dbReference>
<evidence type="ECO:0000256" key="8">
    <source>
        <dbReference type="ARBA" id="ARBA00022741"/>
    </source>
</evidence>
<dbReference type="InterPro" id="IPR050124">
    <property type="entry name" value="tRNA_CCA-adding_enzyme"/>
</dbReference>
<keyword evidence="6" id="KW-0548">Nucleotidyltransferase</keyword>
<protein>
    <submittedName>
        <fullName evidence="15">Poly(A) polymerase</fullName>
    </submittedName>
</protein>
<evidence type="ECO:0000256" key="11">
    <source>
        <dbReference type="RuleBase" id="RU003953"/>
    </source>
</evidence>